<evidence type="ECO:0000256" key="2">
    <source>
        <dbReference type="ARBA" id="ARBA00022723"/>
    </source>
</evidence>
<dbReference type="Gene3D" id="2.60.40.420">
    <property type="entry name" value="Cupredoxins - blue copper proteins"/>
    <property type="match status" value="1"/>
</dbReference>
<dbReference type="PANTHER" id="PTHR42838">
    <property type="entry name" value="CYTOCHROME C OXIDASE SUBUNIT II"/>
    <property type="match status" value="1"/>
</dbReference>
<reference evidence="8 9" key="1">
    <citation type="submission" date="2016-04" db="EMBL/GenBank/DDBJ databases">
        <title>Draft genome sequence of Aeribacillus pallidus 8m3 from petroleum reservoir.</title>
        <authorList>
            <person name="Poltaraus A.B."/>
            <person name="Nazina T.N."/>
            <person name="Tourova T.P."/>
            <person name="Malakho S.M."/>
            <person name="Korshunova A.V."/>
            <person name="Sokolova D.S."/>
        </authorList>
    </citation>
    <scope>NUCLEOTIDE SEQUENCE [LARGE SCALE GENOMIC DNA]</scope>
    <source>
        <strain evidence="8 9">8m3</strain>
    </source>
</reference>
<dbReference type="PROSITE" id="PS50857">
    <property type="entry name" value="COX2_CUA"/>
    <property type="match status" value="1"/>
</dbReference>
<dbReference type="GO" id="GO:0016020">
    <property type="term" value="C:membrane"/>
    <property type="evidence" value="ECO:0007669"/>
    <property type="project" value="InterPro"/>
</dbReference>
<dbReference type="InterPro" id="IPR034214">
    <property type="entry name" value="Ba3_CcO_II_C"/>
</dbReference>
<evidence type="ECO:0000256" key="1">
    <source>
        <dbReference type="ARBA" id="ARBA00004196"/>
    </source>
</evidence>
<sequence length="157" mass="17283">MHLHRLEKVWLLIGIGTLVMFLTIVGISAFAQGHHPPSDLTTLDPQKVDTTEPFNQPGLKKIGDNEYELVIVSQAFAFMPNDIKIPEGAKVHIIVTSKDVVHGLEIVGTNVNMMVTPGHVNSLTHTFHKPGSYLIICNEYCGTGHQMMSTKIEVTKA</sequence>
<dbReference type="GO" id="GO:0004129">
    <property type="term" value="F:cytochrome-c oxidase activity"/>
    <property type="evidence" value="ECO:0007669"/>
    <property type="project" value="UniProtKB-EC"/>
</dbReference>
<comment type="function">
    <text evidence="4">Subunits I and II form the functional core of the enzyme complex. Electrons originating in cytochrome c are transferred via heme a and Cu(A) to the binuclear center formed by heme a3 and Cu(B).</text>
</comment>
<evidence type="ECO:0000313" key="8">
    <source>
        <dbReference type="EMBL" id="KZN95297.1"/>
    </source>
</evidence>
<organism evidence="8 9">
    <name type="scientific">Aeribacillus pallidus</name>
    <dbReference type="NCBI Taxonomy" id="33936"/>
    <lineage>
        <taxon>Bacteria</taxon>
        <taxon>Bacillati</taxon>
        <taxon>Bacillota</taxon>
        <taxon>Bacilli</taxon>
        <taxon>Bacillales</taxon>
        <taxon>Bacillaceae</taxon>
        <taxon>Aeribacillus</taxon>
    </lineage>
</organism>
<dbReference type="OrthoDB" id="9773456at2"/>
<dbReference type="Proteomes" id="UP000076476">
    <property type="component" value="Unassembled WGS sequence"/>
</dbReference>
<gene>
    <name evidence="8" type="ORF">AZI98_14950</name>
</gene>
<dbReference type="PRINTS" id="PR01166">
    <property type="entry name" value="CYCOXIDASEII"/>
</dbReference>
<dbReference type="InterPro" id="IPR008972">
    <property type="entry name" value="Cupredoxin"/>
</dbReference>
<dbReference type="InterPro" id="IPR002429">
    <property type="entry name" value="CcO_II-like_C"/>
</dbReference>
<comment type="caution">
    <text evidence="8">The sequence shown here is derived from an EMBL/GenBank/DDBJ whole genome shotgun (WGS) entry which is preliminary data.</text>
</comment>
<dbReference type="PROSITE" id="PS00078">
    <property type="entry name" value="COX2"/>
    <property type="match status" value="1"/>
</dbReference>
<dbReference type="EMBL" id="LWBR01000058">
    <property type="protein sequence ID" value="KZN95297.1"/>
    <property type="molecule type" value="Genomic_DNA"/>
</dbReference>
<dbReference type="AlphaFoldDB" id="A0A161ZQY0"/>
<dbReference type="InterPro" id="IPR001505">
    <property type="entry name" value="Copper_CuA"/>
</dbReference>
<accession>A0A161ZQY0</accession>
<keyword evidence="9" id="KW-1185">Reference proteome</keyword>
<dbReference type="GO" id="GO:0030313">
    <property type="term" value="C:cell envelope"/>
    <property type="evidence" value="ECO:0007669"/>
    <property type="project" value="UniProtKB-SubCell"/>
</dbReference>
<evidence type="ECO:0000259" key="7">
    <source>
        <dbReference type="PROSITE" id="PS50857"/>
    </source>
</evidence>
<keyword evidence="3" id="KW-0186">Copper</keyword>
<dbReference type="RefSeq" id="WP_063389062.1">
    <property type="nucleotide sequence ID" value="NZ_LVHY01000131.1"/>
</dbReference>
<evidence type="ECO:0000256" key="3">
    <source>
        <dbReference type="ARBA" id="ARBA00023008"/>
    </source>
</evidence>
<keyword evidence="2" id="KW-0479">Metal-binding</keyword>
<comment type="catalytic activity">
    <reaction evidence="6">
        <text>4 Fe(II)-[cytochrome c] + O2 + 8 H(+)(in) = 4 Fe(III)-[cytochrome c] + 2 H2O + 4 H(+)(out)</text>
        <dbReference type="Rhea" id="RHEA:11436"/>
        <dbReference type="Rhea" id="RHEA-COMP:10350"/>
        <dbReference type="Rhea" id="RHEA-COMP:14399"/>
        <dbReference type="ChEBI" id="CHEBI:15377"/>
        <dbReference type="ChEBI" id="CHEBI:15378"/>
        <dbReference type="ChEBI" id="CHEBI:15379"/>
        <dbReference type="ChEBI" id="CHEBI:29033"/>
        <dbReference type="ChEBI" id="CHEBI:29034"/>
        <dbReference type="EC" id="7.1.1.9"/>
    </reaction>
</comment>
<protein>
    <recommendedName>
        <fullName evidence="5">Cytochrome aa3 subunit 2</fullName>
    </recommendedName>
</protein>
<evidence type="ECO:0000256" key="4">
    <source>
        <dbReference type="ARBA" id="ARBA00024688"/>
    </source>
</evidence>
<dbReference type="CDD" id="cd13913">
    <property type="entry name" value="ba3_CcO_II_C"/>
    <property type="match status" value="1"/>
</dbReference>
<evidence type="ECO:0000256" key="5">
    <source>
        <dbReference type="ARBA" id="ARBA00031399"/>
    </source>
</evidence>
<dbReference type="SUPFAM" id="SSF49503">
    <property type="entry name" value="Cupredoxins"/>
    <property type="match status" value="1"/>
</dbReference>
<dbReference type="InterPro" id="IPR051403">
    <property type="entry name" value="NosZ/Cyto_c_oxidase_sub2"/>
</dbReference>
<evidence type="ECO:0000313" key="9">
    <source>
        <dbReference type="Proteomes" id="UP000076476"/>
    </source>
</evidence>
<evidence type="ECO:0000256" key="6">
    <source>
        <dbReference type="ARBA" id="ARBA00047816"/>
    </source>
</evidence>
<accession>A0A163Y8R7</accession>
<dbReference type="PANTHER" id="PTHR42838:SF2">
    <property type="entry name" value="NITROUS-OXIDE REDUCTASE"/>
    <property type="match status" value="1"/>
</dbReference>
<dbReference type="GO" id="GO:0005507">
    <property type="term" value="F:copper ion binding"/>
    <property type="evidence" value="ECO:0007669"/>
    <property type="project" value="InterPro"/>
</dbReference>
<name>A0A161ZQY0_9BACI</name>
<proteinExistence type="predicted"/>
<feature type="domain" description="Cytochrome oxidase subunit II copper A binding" evidence="7">
    <location>
        <begin position="49"/>
        <end position="157"/>
    </location>
</feature>
<dbReference type="STRING" id="33936.AZI98_14950"/>
<dbReference type="Pfam" id="PF00116">
    <property type="entry name" value="COX2"/>
    <property type="match status" value="1"/>
</dbReference>
<comment type="subcellular location">
    <subcellularLocation>
        <location evidence="1">Cell envelope</location>
    </subcellularLocation>
</comment>